<dbReference type="EMBL" id="CASHTH010000305">
    <property type="protein sequence ID" value="CAI7997267.1"/>
    <property type="molecule type" value="Genomic_DNA"/>
</dbReference>
<evidence type="ECO:0000256" key="2">
    <source>
        <dbReference type="ARBA" id="ARBA00022670"/>
    </source>
</evidence>
<keyword evidence="4" id="KW-0788">Thiol protease</keyword>
<evidence type="ECO:0000256" key="3">
    <source>
        <dbReference type="ARBA" id="ARBA00022801"/>
    </source>
</evidence>
<dbReference type="AlphaFoldDB" id="A0AA35R083"/>
<dbReference type="GO" id="GO:0019784">
    <property type="term" value="F:deNEDDylase activity"/>
    <property type="evidence" value="ECO:0007669"/>
    <property type="project" value="InterPro"/>
</dbReference>
<evidence type="ECO:0000313" key="6">
    <source>
        <dbReference type="EMBL" id="CAI7997267.1"/>
    </source>
</evidence>
<gene>
    <name evidence="6" type="ORF">GBAR_LOCUS2122</name>
</gene>
<evidence type="ECO:0000256" key="4">
    <source>
        <dbReference type="ARBA" id="ARBA00022807"/>
    </source>
</evidence>
<dbReference type="GO" id="GO:0008234">
    <property type="term" value="F:cysteine-type peptidase activity"/>
    <property type="evidence" value="ECO:0007669"/>
    <property type="project" value="UniProtKB-KW"/>
</dbReference>
<dbReference type="InterPro" id="IPR038765">
    <property type="entry name" value="Papain-like_cys_pep_sf"/>
</dbReference>
<dbReference type="Proteomes" id="UP001174909">
    <property type="component" value="Unassembled WGS sequence"/>
</dbReference>
<sequence>MNEQSAVPRRGEEVVLSFGDSLLRQSDVELLRCCGWLNDRLIGFYFEYLERIGFKDYAAKVCFVTPDVTQFVKLHEGDDAELRIFLEPLALHTKDLVLLAVNDNQSNTHAGGAHWTLLTYWRPGNLFECYDSAGSVVPAPARLCSVKLTRFLGAATSPTFEVVDCPKQENSYDCGVYVLMFAERVCGVKLQGKTASLLSSITADCVTRLRIDTLALIQSLCVT</sequence>
<dbReference type="PANTHER" id="PTHR46468">
    <property type="entry name" value="SENTRIN-SPECIFIC PROTEASE 8"/>
    <property type="match status" value="1"/>
</dbReference>
<reference evidence="6" key="1">
    <citation type="submission" date="2023-03" db="EMBL/GenBank/DDBJ databases">
        <authorList>
            <person name="Steffen K."/>
            <person name="Cardenas P."/>
        </authorList>
    </citation>
    <scope>NUCLEOTIDE SEQUENCE</scope>
</reference>
<dbReference type="GO" id="GO:0000338">
    <property type="term" value="P:protein deneddylation"/>
    <property type="evidence" value="ECO:0007669"/>
    <property type="project" value="TreeGrafter"/>
</dbReference>
<dbReference type="Pfam" id="PF02902">
    <property type="entry name" value="Peptidase_C48"/>
    <property type="match status" value="1"/>
</dbReference>
<organism evidence="6 7">
    <name type="scientific">Geodia barretti</name>
    <name type="common">Barrett's horny sponge</name>
    <dbReference type="NCBI Taxonomy" id="519541"/>
    <lineage>
        <taxon>Eukaryota</taxon>
        <taxon>Metazoa</taxon>
        <taxon>Porifera</taxon>
        <taxon>Demospongiae</taxon>
        <taxon>Heteroscleromorpha</taxon>
        <taxon>Tetractinellida</taxon>
        <taxon>Astrophorina</taxon>
        <taxon>Geodiidae</taxon>
        <taxon>Geodia</taxon>
    </lineage>
</organism>
<proteinExistence type="inferred from homology"/>
<feature type="domain" description="Ubiquitin-like protease family profile" evidence="5">
    <location>
        <begin position="21"/>
        <end position="185"/>
    </location>
</feature>
<accession>A0AA35R083</accession>
<dbReference type="PANTHER" id="PTHR46468:SF1">
    <property type="entry name" value="SENTRIN-SPECIFIC PROTEASE 8"/>
    <property type="match status" value="1"/>
</dbReference>
<comment type="caution">
    <text evidence="6">The sequence shown here is derived from an EMBL/GenBank/DDBJ whole genome shotgun (WGS) entry which is preliminary data.</text>
</comment>
<dbReference type="GO" id="GO:0006508">
    <property type="term" value="P:proteolysis"/>
    <property type="evidence" value="ECO:0007669"/>
    <property type="project" value="UniProtKB-KW"/>
</dbReference>
<dbReference type="PROSITE" id="PS50600">
    <property type="entry name" value="ULP_PROTEASE"/>
    <property type="match status" value="1"/>
</dbReference>
<dbReference type="InterPro" id="IPR003653">
    <property type="entry name" value="Peptidase_C48_C"/>
</dbReference>
<keyword evidence="7" id="KW-1185">Reference proteome</keyword>
<keyword evidence="3" id="KW-0378">Hydrolase</keyword>
<comment type="similarity">
    <text evidence="1">Belongs to the peptidase C48 family.</text>
</comment>
<evidence type="ECO:0000313" key="7">
    <source>
        <dbReference type="Proteomes" id="UP001174909"/>
    </source>
</evidence>
<evidence type="ECO:0000259" key="5">
    <source>
        <dbReference type="PROSITE" id="PS50600"/>
    </source>
</evidence>
<dbReference type="SUPFAM" id="SSF54001">
    <property type="entry name" value="Cysteine proteinases"/>
    <property type="match status" value="1"/>
</dbReference>
<evidence type="ECO:0000256" key="1">
    <source>
        <dbReference type="ARBA" id="ARBA00005234"/>
    </source>
</evidence>
<protein>
    <submittedName>
        <fullName evidence="6">Sentrin-specific protease 8</fullName>
    </submittedName>
</protein>
<dbReference type="InterPro" id="IPR044613">
    <property type="entry name" value="Nep1/2-like"/>
</dbReference>
<name>A0AA35R083_GEOBA</name>
<keyword evidence="2 6" id="KW-0645">Protease</keyword>
<dbReference type="Gene3D" id="3.40.395.10">
    <property type="entry name" value="Adenoviral Proteinase, Chain A"/>
    <property type="match status" value="1"/>
</dbReference>